<accession>A0A4U1MNP8</accession>
<dbReference type="OrthoDB" id="2452727at2"/>
<organism evidence="1 2">
    <name type="scientific">Guptibacillus hwajinpoensis</name>
    <dbReference type="NCBI Taxonomy" id="208199"/>
    <lineage>
        <taxon>Bacteria</taxon>
        <taxon>Bacillati</taxon>
        <taxon>Bacillota</taxon>
        <taxon>Bacilli</taxon>
        <taxon>Bacillales</taxon>
        <taxon>Guptibacillaceae</taxon>
        <taxon>Guptibacillus</taxon>
    </lineage>
</organism>
<comment type="caution">
    <text evidence="1">The sequence shown here is derived from an EMBL/GenBank/DDBJ whole genome shotgun (WGS) entry which is preliminary data.</text>
</comment>
<dbReference type="Proteomes" id="UP000310541">
    <property type="component" value="Unassembled WGS sequence"/>
</dbReference>
<evidence type="ECO:0000313" key="1">
    <source>
        <dbReference type="EMBL" id="TKD72464.1"/>
    </source>
</evidence>
<name>A0A4U1MNP8_9BACL</name>
<evidence type="ECO:0000313" key="2">
    <source>
        <dbReference type="Proteomes" id="UP000310541"/>
    </source>
</evidence>
<dbReference type="RefSeq" id="WP_136946315.1">
    <property type="nucleotide sequence ID" value="NZ_SWFM01000001.1"/>
</dbReference>
<reference evidence="1 2" key="1">
    <citation type="submission" date="2019-04" db="EMBL/GenBank/DDBJ databases">
        <title>Genome sequence of Bacillus hwajinpoensis strain Y2.</title>
        <authorList>
            <person name="Fair J.L."/>
            <person name="Maclea K.S."/>
        </authorList>
    </citation>
    <scope>NUCLEOTIDE SEQUENCE [LARGE SCALE GENOMIC DNA]</scope>
    <source>
        <strain evidence="1 2">Y2</strain>
    </source>
</reference>
<protein>
    <submittedName>
        <fullName evidence="1">Spore coat protein</fullName>
    </submittedName>
</protein>
<dbReference type="EMBL" id="SWFM01000001">
    <property type="protein sequence ID" value="TKD72464.1"/>
    <property type="molecule type" value="Genomic_DNA"/>
</dbReference>
<dbReference type="AlphaFoldDB" id="A0A4U1MNP8"/>
<sequence length="157" mass="17552">MGSNLKYLDDCIGRIVQVDRGGPESQSGILLANRDDFFILKGENEATFYYQHAHVKSISLNTQDGFALTNVLLEEELSESITFTDVLNELRHKWVNINRGGPSKMEGVIDNVQGDVLTLIHQNTLLTVPIFHIRNVTLGAPKIEENEEPGGKNNDKF</sequence>
<keyword evidence="1" id="KW-0946">Virion</keyword>
<gene>
    <name evidence="1" type="ORF">FBF83_06710</name>
</gene>
<proteinExistence type="predicted"/>
<keyword evidence="1" id="KW-0167">Capsid protein</keyword>